<dbReference type="CDD" id="cd04301">
    <property type="entry name" value="NAT_SF"/>
    <property type="match status" value="1"/>
</dbReference>
<sequence>MTSIRRLEQATPAERQALTELILATVNGGASIGFLAPLAPEVAEAYWQGVLVSLGPGLVLWVAEHDGRIVGSVQLAPSLRQNGLHRADLMKLMVHPSARGQGVSSRLLREVERFARGVGRTLLVLDSELGSTAESVYQHHQWQRVGEIPGYAKDTGGVLRSTVVYYKNLSS</sequence>
<keyword evidence="2" id="KW-0012">Acyltransferase</keyword>
<evidence type="ECO:0000313" key="4">
    <source>
        <dbReference type="EMBL" id="RKG93684.1"/>
    </source>
</evidence>
<dbReference type="InterPro" id="IPR050832">
    <property type="entry name" value="Bact_Acetyltransf"/>
</dbReference>
<dbReference type="InterPro" id="IPR016181">
    <property type="entry name" value="Acyl_CoA_acyltransferase"/>
</dbReference>
<evidence type="ECO:0000313" key="5">
    <source>
        <dbReference type="Proteomes" id="UP000268094"/>
    </source>
</evidence>
<evidence type="ECO:0000256" key="2">
    <source>
        <dbReference type="ARBA" id="ARBA00023315"/>
    </source>
</evidence>
<dbReference type="InterPro" id="IPR000182">
    <property type="entry name" value="GNAT_dom"/>
</dbReference>
<dbReference type="Gene3D" id="3.40.630.30">
    <property type="match status" value="1"/>
</dbReference>
<dbReference type="OrthoDB" id="3389160at2"/>
<dbReference type="SUPFAM" id="SSF55729">
    <property type="entry name" value="Acyl-CoA N-acyltransferases (Nat)"/>
    <property type="match status" value="1"/>
</dbReference>
<dbReference type="Proteomes" id="UP000268094">
    <property type="component" value="Unassembled WGS sequence"/>
</dbReference>
<dbReference type="RefSeq" id="WP_120538830.1">
    <property type="nucleotide sequence ID" value="NZ_RAVZ01000005.1"/>
</dbReference>
<proteinExistence type="predicted"/>
<reference evidence="5" key="1">
    <citation type="submission" date="2018-09" db="EMBL/GenBank/DDBJ databases">
        <authorList>
            <person name="Livingstone P.G."/>
            <person name="Whitworth D.E."/>
        </authorList>
    </citation>
    <scope>NUCLEOTIDE SEQUENCE [LARGE SCALE GENOMIC DNA]</scope>
    <source>
        <strain evidence="5">CA054A</strain>
    </source>
</reference>
<dbReference type="EMBL" id="RAVZ01000005">
    <property type="protein sequence ID" value="RKG93684.1"/>
    <property type="molecule type" value="Genomic_DNA"/>
</dbReference>
<organism evidence="4 5">
    <name type="scientific">Corallococcus terminator</name>
    <dbReference type="NCBI Taxonomy" id="2316733"/>
    <lineage>
        <taxon>Bacteria</taxon>
        <taxon>Pseudomonadati</taxon>
        <taxon>Myxococcota</taxon>
        <taxon>Myxococcia</taxon>
        <taxon>Myxococcales</taxon>
        <taxon>Cystobacterineae</taxon>
        <taxon>Myxococcaceae</taxon>
        <taxon>Corallococcus</taxon>
    </lineage>
</organism>
<dbReference type="PANTHER" id="PTHR43877">
    <property type="entry name" value="AMINOALKYLPHOSPHONATE N-ACETYLTRANSFERASE-RELATED-RELATED"/>
    <property type="match status" value="1"/>
</dbReference>
<keyword evidence="1 4" id="KW-0808">Transferase</keyword>
<evidence type="ECO:0000256" key="1">
    <source>
        <dbReference type="ARBA" id="ARBA00022679"/>
    </source>
</evidence>
<keyword evidence="5" id="KW-1185">Reference proteome</keyword>
<dbReference type="GO" id="GO:0016747">
    <property type="term" value="F:acyltransferase activity, transferring groups other than amino-acyl groups"/>
    <property type="evidence" value="ECO:0007669"/>
    <property type="project" value="InterPro"/>
</dbReference>
<comment type="caution">
    <text evidence="4">The sequence shown here is derived from an EMBL/GenBank/DDBJ whole genome shotgun (WGS) entry which is preliminary data.</text>
</comment>
<gene>
    <name evidence="4" type="ORF">D7V88_01720</name>
</gene>
<dbReference type="AlphaFoldDB" id="A0A3A8JN00"/>
<dbReference type="Pfam" id="PF13508">
    <property type="entry name" value="Acetyltransf_7"/>
    <property type="match status" value="1"/>
</dbReference>
<accession>A0A3A8JN00</accession>
<name>A0A3A8JN00_9BACT</name>
<protein>
    <submittedName>
        <fullName evidence="4">N-acetyltransferase</fullName>
    </submittedName>
</protein>
<feature type="domain" description="N-acetyltransferase" evidence="3">
    <location>
        <begin position="5"/>
        <end position="170"/>
    </location>
</feature>
<dbReference type="PROSITE" id="PS51186">
    <property type="entry name" value="GNAT"/>
    <property type="match status" value="1"/>
</dbReference>
<evidence type="ECO:0000259" key="3">
    <source>
        <dbReference type="PROSITE" id="PS51186"/>
    </source>
</evidence>